<name>A0ABQ0NYM4_9PROT</name>
<keyword evidence="5 6" id="KW-0472">Membrane</keyword>
<organism evidence="8 9">
    <name type="scientific">Saccharibacter floricola DSM 15669</name>
    <dbReference type="NCBI Taxonomy" id="1123227"/>
    <lineage>
        <taxon>Bacteria</taxon>
        <taxon>Pseudomonadati</taxon>
        <taxon>Pseudomonadota</taxon>
        <taxon>Alphaproteobacteria</taxon>
        <taxon>Acetobacterales</taxon>
        <taxon>Acetobacteraceae</taxon>
        <taxon>Saccharibacter</taxon>
    </lineage>
</organism>
<evidence type="ECO:0000256" key="6">
    <source>
        <dbReference type="SAM" id="Phobius"/>
    </source>
</evidence>
<feature type="transmembrane region" description="Helical" evidence="6">
    <location>
        <begin position="192"/>
        <end position="214"/>
    </location>
</feature>
<evidence type="ECO:0000256" key="4">
    <source>
        <dbReference type="ARBA" id="ARBA00022989"/>
    </source>
</evidence>
<feature type="transmembrane region" description="Helical" evidence="6">
    <location>
        <begin position="413"/>
        <end position="433"/>
    </location>
</feature>
<proteinExistence type="predicted"/>
<sequence length="603" mass="63377">MAYAYTGSVLLSQTLHVVGSSGSSVTLKATADWLVCADVCVPENGEFTLTLPRSASASSEESAEASLFHAAEAALPQTSPFQTTLLPDGVLQMEGAGLSPEMVKDAWFLPLQGGMIRQTAPQKLTVTKGRVSLSLLPDASQHAPLWQVPLSGVVVLEDKAGERSAMQVFAQPVTPVASPMPPPFTAPGIAKVLLFALLGGVILNLMPCVFPVLAMKALSLARMGGAGRREQVESAAFYACGVVVSFGALGAVMIALRSVGSVAGWGFQFQSSGFVVAVCWLLFILALNLLGVFQVTTGKLAGTLDQMGRTQGRSGDVLTGFLAVLVATPCTAPFMGVAIAGALAGPVLLGMAVFLAMGLGLAAPYVLIATVPGLASRLPRPGAWMEVLKQFLAFPLLASCVWLLWVVSVQHGSSFVLVTAGGAVLLALGCWLYGLGQRRAMREGGAFETSMAYGLAVLCGILSCVGLGMALSSDQTAPSSEMARKQSGAVEPFSESRLAALRAEGTPVFVDMTASWCITCMVNERVALEAPSVRALFDQHHIVTLRGDWTNRDEAISVYLKKHGRDGVPFYLYYPPHQDGTTLPQILTPHGVIDMITHSVDHS</sequence>
<keyword evidence="3" id="KW-0201">Cytochrome c-type biogenesis</keyword>
<evidence type="ECO:0000313" key="9">
    <source>
        <dbReference type="Proteomes" id="UP001062901"/>
    </source>
</evidence>
<feature type="transmembrane region" description="Helical" evidence="6">
    <location>
        <begin position="235"/>
        <end position="254"/>
    </location>
</feature>
<dbReference type="Pfam" id="PF13899">
    <property type="entry name" value="Thioredoxin_7"/>
    <property type="match status" value="1"/>
</dbReference>
<feature type="domain" description="Cytochrome C biogenesis protein transmembrane" evidence="7">
    <location>
        <begin position="192"/>
        <end position="404"/>
    </location>
</feature>
<dbReference type="Gene3D" id="3.40.30.10">
    <property type="entry name" value="Glutaredoxin"/>
    <property type="match status" value="1"/>
</dbReference>
<dbReference type="SUPFAM" id="SSF52833">
    <property type="entry name" value="Thioredoxin-like"/>
    <property type="match status" value="1"/>
</dbReference>
<evidence type="ECO:0000256" key="3">
    <source>
        <dbReference type="ARBA" id="ARBA00022748"/>
    </source>
</evidence>
<accession>A0ABQ0NYM4</accession>
<evidence type="ECO:0000259" key="7">
    <source>
        <dbReference type="Pfam" id="PF02683"/>
    </source>
</evidence>
<dbReference type="InterPro" id="IPR036249">
    <property type="entry name" value="Thioredoxin-like_sf"/>
</dbReference>
<dbReference type="PANTHER" id="PTHR32234:SF3">
    <property type="entry name" value="SUPPRESSION OF COPPER SENSITIVITY PROTEIN"/>
    <property type="match status" value="1"/>
</dbReference>
<reference evidence="8" key="1">
    <citation type="submission" date="2013-04" db="EMBL/GenBank/DDBJ databases">
        <title>The genome sequencing project of 58 acetic acid bacteria.</title>
        <authorList>
            <person name="Okamoto-Kainuma A."/>
            <person name="Ishikawa M."/>
            <person name="Umino S."/>
            <person name="Koizumi Y."/>
            <person name="Shiwa Y."/>
            <person name="Yoshikawa H."/>
            <person name="Matsutani M."/>
            <person name="Matsushita K."/>
        </authorList>
    </citation>
    <scope>NUCLEOTIDE SEQUENCE</scope>
    <source>
        <strain evidence="8">DSM 15669</strain>
    </source>
</reference>
<dbReference type="Proteomes" id="UP001062901">
    <property type="component" value="Unassembled WGS sequence"/>
</dbReference>
<evidence type="ECO:0000256" key="1">
    <source>
        <dbReference type="ARBA" id="ARBA00004141"/>
    </source>
</evidence>
<dbReference type="PANTHER" id="PTHR32234">
    <property type="entry name" value="THIOL:DISULFIDE INTERCHANGE PROTEIN DSBD"/>
    <property type="match status" value="1"/>
</dbReference>
<feature type="transmembrane region" description="Helical" evidence="6">
    <location>
        <begin position="317"/>
        <end position="343"/>
    </location>
</feature>
<evidence type="ECO:0000256" key="2">
    <source>
        <dbReference type="ARBA" id="ARBA00022692"/>
    </source>
</evidence>
<evidence type="ECO:0000313" key="8">
    <source>
        <dbReference type="EMBL" id="GBQ06505.1"/>
    </source>
</evidence>
<keyword evidence="2 6" id="KW-0812">Transmembrane</keyword>
<feature type="transmembrane region" description="Helical" evidence="6">
    <location>
        <begin position="387"/>
        <end position="407"/>
    </location>
</feature>
<protein>
    <submittedName>
        <fullName evidence="8">Cytochrome c biogenesis thiol:disulfide interchange protein DsbD</fullName>
    </submittedName>
</protein>
<feature type="transmembrane region" description="Helical" evidence="6">
    <location>
        <begin position="274"/>
        <end position="296"/>
    </location>
</feature>
<dbReference type="CDD" id="cd02953">
    <property type="entry name" value="DsbDgamma"/>
    <property type="match status" value="1"/>
</dbReference>
<keyword evidence="9" id="KW-1185">Reference proteome</keyword>
<comment type="subcellular location">
    <subcellularLocation>
        <location evidence="1">Membrane</location>
        <topology evidence="1">Multi-pass membrane protein</topology>
    </subcellularLocation>
</comment>
<dbReference type="Pfam" id="PF02683">
    <property type="entry name" value="DsbD_TM"/>
    <property type="match status" value="1"/>
</dbReference>
<dbReference type="EMBL" id="BAQD01000012">
    <property type="protein sequence ID" value="GBQ06505.1"/>
    <property type="molecule type" value="Genomic_DNA"/>
</dbReference>
<evidence type="ECO:0000256" key="5">
    <source>
        <dbReference type="ARBA" id="ARBA00023136"/>
    </source>
</evidence>
<dbReference type="InterPro" id="IPR035671">
    <property type="entry name" value="DsbD_gamma"/>
</dbReference>
<dbReference type="InterPro" id="IPR003834">
    <property type="entry name" value="Cyt_c_assmbl_TM_dom"/>
</dbReference>
<keyword evidence="4 6" id="KW-1133">Transmembrane helix</keyword>
<feature type="transmembrane region" description="Helical" evidence="6">
    <location>
        <begin position="453"/>
        <end position="471"/>
    </location>
</feature>
<feature type="transmembrane region" description="Helical" evidence="6">
    <location>
        <begin position="349"/>
        <end position="375"/>
    </location>
</feature>
<gene>
    <name evidence="8" type="ORF">AA15669_0967</name>
</gene>
<comment type="caution">
    <text evidence="8">The sequence shown here is derived from an EMBL/GenBank/DDBJ whole genome shotgun (WGS) entry which is preliminary data.</text>
</comment>